<organism evidence="1 2">
    <name type="scientific">Terrabacter tumescens</name>
    <dbReference type="NCBI Taxonomy" id="60443"/>
    <lineage>
        <taxon>Bacteria</taxon>
        <taxon>Bacillati</taxon>
        <taxon>Actinomycetota</taxon>
        <taxon>Actinomycetes</taxon>
        <taxon>Micrococcales</taxon>
        <taxon>Intrasporangiaceae</taxon>
        <taxon>Terrabacter</taxon>
    </lineage>
</organism>
<name>A0ABQ2HSH5_9MICO</name>
<keyword evidence="2" id="KW-1185">Reference proteome</keyword>
<protein>
    <submittedName>
        <fullName evidence="1">Uncharacterized protein</fullName>
    </submittedName>
</protein>
<dbReference type="RefSeq" id="WP_052358849.1">
    <property type="nucleotide sequence ID" value="NZ_BMNZ01000002.1"/>
</dbReference>
<comment type="caution">
    <text evidence="1">The sequence shown here is derived from an EMBL/GenBank/DDBJ whole genome shotgun (WGS) entry which is preliminary data.</text>
</comment>
<dbReference type="Proteomes" id="UP000623461">
    <property type="component" value="Unassembled WGS sequence"/>
</dbReference>
<proteinExistence type="predicted"/>
<sequence>MADWATLEHAYGSARDVPDLLAAAEHASEETGPEWDDLWSRLCHQGTVYTASYAAIPALDAMATRHAPAGYVAALQLAASIIASQDGPRPGADVRRDHPEHVANLRALAESSLALADDDTEFVYGLQALMAFEDGGVWQRCLDHLADGEMPMTCPACHATLVLDLSSEASTLADLHDGSVPPTYVEPGRAAPGTVEERLLALATAHGRDVVATQVQRLLGEADCPRCGHHFTVTDALY</sequence>
<evidence type="ECO:0000313" key="1">
    <source>
        <dbReference type="EMBL" id="GGM90322.1"/>
    </source>
</evidence>
<evidence type="ECO:0000313" key="2">
    <source>
        <dbReference type="Proteomes" id="UP000623461"/>
    </source>
</evidence>
<accession>A0ABQ2HSH5</accession>
<gene>
    <name evidence="1" type="ORF">GCM10009721_14710</name>
</gene>
<dbReference type="EMBL" id="BMNZ01000002">
    <property type="protein sequence ID" value="GGM90322.1"/>
    <property type="molecule type" value="Genomic_DNA"/>
</dbReference>
<reference evidence="2" key="1">
    <citation type="journal article" date="2019" name="Int. J. Syst. Evol. Microbiol.">
        <title>The Global Catalogue of Microorganisms (GCM) 10K type strain sequencing project: providing services to taxonomists for standard genome sequencing and annotation.</title>
        <authorList>
            <consortium name="The Broad Institute Genomics Platform"/>
            <consortium name="The Broad Institute Genome Sequencing Center for Infectious Disease"/>
            <person name="Wu L."/>
            <person name="Ma J."/>
        </authorList>
    </citation>
    <scope>NUCLEOTIDE SEQUENCE [LARGE SCALE GENOMIC DNA]</scope>
    <source>
        <strain evidence="2">JCM 1365</strain>
    </source>
</reference>